<dbReference type="OrthoDB" id="2015280at2759"/>
<organism evidence="2 3">
    <name type="scientific">Nannochloropsis salina CCMP1776</name>
    <dbReference type="NCBI Taxonomy" id="1027361"/>
    <lineage>
        <taxon>Eukaryota</taxon>
        <taxon>Sar</taxon>
        <taxon>Stramenopiles</taxon>
        <taxon>Ochrophyta</taxon>
        <taxon>Eustigmatophyceae</taxon>
        <taxon>Eustigmatales</taxon>
        <taxon>Monodopsidaceae</taxon>
        <taxon>Microchloropsis</taxon>
        <taxon>Microchloropsis salina</taxon>
    </lineage>
</organism>
<dbReference type="Proteomes" id="UP000355283">
    <property type="component" value="Unassembled WGS sequence"/>
</dbReference>
<reference evidence="2 3" key="1">
    <citation type="submission" date="2019-01" db="EMBL/GenBank/DDBJ databases">
        <title>Nuclear Genome Assembly of the Microalgal Biofuel strain Nannochloropsis salina CCMP1776.</title>
        <authorList>
            <person name="Hovde B."/>
        </authorList>
    </citation>
    <scope>NUCLEOTIDE SEQUENCE [LARGE SCALE GENOMIC DNA]</scope>
    <source>
        <strain evidence="2 3">CCMP1776</strain>
    </source>
</reference>
<sequence length="543" mass="58400">MGLRTAAFNAYVCYSDMVEVRHPPQPRPLRPYFLLFLLVANILAVEGQQQVFNISRPSGTGILEYFPLEGENKDDGGGVCLDGSPAGYYYRPGQGPGANKFLLYYEGGGWCTSDRDCHLRAQTPLGSSKEWLPYMEASTCLGSYFLNTSSNPLHDWNILFMKYCDGSSFSSMLPLAVPVTTQFLNATSGEALTAHVYYRGQRIHDALLDTFVRRHGLLEASDVVVAGCSAGGLSVYLHVDEVAARFTGRAGARVRGLADSGFFVDAAPPSALGNRGNEKDGSARCEGGQSGGETLRWLASRQFAPALSPEAVGCLAAGGSGPGGEDAVETVLGMGKVPGQGRRHMHAGPSTRLRTLEALFPAQSLVRHTAPPSPPSLFPPPPGDTEAEVRARCLFARHLLPSLRTPVFSFFSRYDGAQTSSFACLTDPEGQAEAVNAASRVFVRAFRESLAASAVPHGYFIDACFRHCFWELMPAPPSSPLEGSTVGALPMSSSVINPWTSLKAPSGRSAAEIFLAWYEGRGGLDDWREERTEAFPCLSCCRG</sequence>
<name>A0A4D9CPN4_9STRA</name>
<proteinExistence type="predicted"/>
<protein>
    <recommendedName>
        <fullName evidence="4">Pectin acetylesterase</fullName>
    </recommendedName>
</protein>
<dbReference type="GO" id="GO:0016787">
    <property type="term" value="F:hydrolase activity"/>
    <property type="evidence" value="ECO:0007669"/>
    <property type="project" value="InterPro"/>
</dbReference>
<feature type="signal peptide" evidence="1">
    <location>
        <begin position="1"/>
        <end position="44"/>
    </location>
</feature>
<accession>A0A4D9CPN4</accession>
<dbReference type="Pfam" id="PF03283">
    <property type="entry name" value="PAE"/>
    <property type="match status" value="1"/>
</dbReference>
<keyword evidence="3" id="KW-1185">Reference proteome</keyword>
<comment type="caution">
    <text evidence="2">The sequence shown here is derived from an EMBL/GenBank/DDBJ whole genome shotgun (WGS) entry which is preliminary data.</text>
</comment>
<evidence type="ECO:0000256" key="1">
    <source>
        <dbReference type="SAM" id="SignalP"/>
    </source>
</evidence>
<keyword evidence="1" id="KW-0732">Signal</keyword>
<dbReference type="EMBL" id="SDOX01000158">
    <property type="protein sequence ID" value="TFJ80696.1"/>
    <property type="molecule type" value="Genomic_DNA"/>
</dbReference>
<dbReference type="InterPro" id="IPR004963">
    <property type="entry name" value="PAE/NOTUM"/>
</dbReference>
<dbReference type="PANTHER" id="PTHR21562:SF67">
    <property type="entry name" value="PECTIN ACETYLESTERASE"/>
    <property type="match status" value="1"/>
</dbReference>
<gene>
    <name evidence="2" type="ORF">NSK_007873</name>
</gene>
<dbReference type="AlphaFoldDB" id="A0A4D9CPN4"/>
<feature type="chain" id="PRO_5020033187" description="Pectin acetylesterase" evidence="1">
    <location>
        <begin position="45"/>
        <end position="543"/>
    </location>
</feature>
<evidence type="ECO:0000313" key="2">
    <source>
        <dbReference type="EMBL" id="TFJ80696.1"/>
    </source>
</evidence>
<evidence type="ECO:0008006" key="4">
    <source>
        <dbReference type="Google" id="ProtNLM"/>
    </source>
</evidence>
<evidence type="ECO:0000313" key="3">
    <source>
        <dbReference type="Proteomes" id="UP000355283"/>
    </source>
</evidence>
<dbReference type="PANTHER" id="PTHR21562">
    <property type="entry name" value="NOTUM-RELATED"/>
    <property type="match status" value="1"/>
</dbReference>